<dbReference type="EMBL" id="CU207211">
    <property type="protein sequence ID" value="CAL62448.1"/>
    <property type="molecule type" value="Genomic_DNA"/>
</dbReference>
<dbReference type="GO" id="GO:0015074">
    <property type="term" value="P:DNA integration"/>
    <property type="evidence" value="ECO:0007669"/>
    <property type="project" value="UniProtKB-KW"/>
</dbReference>
<evidence type="ECO:0000313" key="9">
    <source>
        <dbReference type="Proteomes" id="UP000006697"/>
    </source>
</evidence>
<dbReference type="GO" id="GO:0003677">
    <property type="term" value="F:DNA binding"/>
    <property type="evidence" value="ECO:0007669"/>
    <property type="project" value="UniProtKB-UniRule"/>
</dbReference>
<feature type="domain" description="Core-binding (CB)" evidence="7">
    <location>
        <begin position="81"/>
        <end position="159"/>
    </location>
</feature>
<dbReference type="PANTHER" id="PTHR30629:SF2">
    <property type="entry name" value="PROPHAGE INTEGRASE INTS-RELATED"/>
    <property type="match status" value="1"/>
</dbReference>
<dbReference type="InterPro" id="IPR050808">
    <property type="entry name" value="Phage_Integrase"/>
</dbReference>
<comment type="similarity">
    <text evidence="1">Belongs to the 'phage' integrase family.</text>
</comment>
<dbReference type="InterPro" id="IPR010998">
    <property type="entry name" value="Integrase_recombinase_N"/>
</dbReference>
<dbReference type="PANTHER" id="PTHR30629">
    <property type="entry name" value="PROPHAGE INTEGRASE"/>
    <property type="match status" value="1"/>
</dbReference>
<dbReference type="InterPro" id="IPR022000">
    <property type="entry name" value="Min27-like_integrase_DNA_bind"/>
</dbReference>
<dbReference type="InterPro" id="IPR044068">
    <property type="entry name" value="CB"/>
</dbReference>
<dbReference type="HOGENOM" id="CLU_027562_8_2_4"/>
<dbReference type="Pfam" id="PF00589">
    <property type="entry name" value="Phage_integrase"/>
    <property type="match status" value="1"/>
</dbReference>
<sequence length="387" mass="44482">MGPRTSGVEVRETSIRIIFTFQGKQRKETICLDNEPLHPTPANIKYATRIAAEVRDKVRTGLFAYADYFPQSRHAKPDHVGTVGEFMDKWYAQLELKPSTLSEYKRMKENFWKPALGRKRVDKITHSDITTALKSGTWSSNRTRNNMLYMLRAVFNLAVADGVIHKNPCATIENAQWQRKKPDPFSIVEANRIIASLHEKQHQQVANFYEFMFFSGLRTGEGLGLDWANVDLHKRIVVIRQSFVRGEMQETKTSSERTVKLTNRALDALKRQKAWTLLDKSGRVFHNPSTNRPWAKEQNISEPYWKPALKLLGIRYRRPYNTRATYATIGLMSGARPAYMAAQLGHSLEVFYRDYADWIADQDDDREMGKIEAQIGASIPVLSLKNK</sequence>
<dbReference type="Proteomes" id="UP000006697">
    <property type="component" value="Chromosome"/>
</dbReference>
<keyword evidence="2" id="KW-0229">DNA integration</keyword>
<evidence type="ECO:0000256" key="2">
    <source>
        <dbReference type="ARBA" id="ARBA00022908"/>
    </source>
</evidence>
<dbReference type="OrthoDB" id="5391994at2"/>
<dbReference type="STRING" id="204773.HEAR2317"/>
<dbReference type="Gene3D" id="1.10.150.130">
    <property type="match status" value="1"/>
</dbReference>
<dbReference type="InterPro" id="IPR013762">
    <property type="entry name" value="Integrase-like_cat_sf"/>
</dbReference>
<keyword evidence="3 5" id="KW-0238">DNA-binding</keyword>
<keyword evidence="4" id="KW-0233">DNA recombination</keyword>
<keyword evidence="9" id="KW-1185">Reference proteome</keyword>
<dbReference type="InterPro" id="IPR002104">
    <property type="entry name" value="Integrase_catalytic"/>
</dbReference>
<evidence type="ECO:0000256" key="1">
    <source>
        <dbReference type="ARBA" id="ARBA00008857"/>
    </source>
</evidence>
<organism evidence="8 9">
    <name type="scientific">Herminiimonas arsenicoxydans</name>
    <dbReference type="NCBI Taxonomy" id="204773"/>
    <lineage>
        <taxon>Bacteria</taxon>
        <taxon>Pseudomonadati</taxon>
        <taxon>Pseudomonadota</taxon>
        <taxon>Betaproteobacteria</taxon>
        <taxon>Burkholderiales</taxon>
        <taxon>Oxalobacteraceae</taxon>
        <taxon>Herminiimonas</taxon>
    </lineage>
</organism>
<dbReference type="Pfam" id="PF12167">
    <property type="entry name" value="Arm-DNA-bind_2"/>
    <property type="match status" value="1"/>
</dbReference>
<dbReference type="KEGG" id="har:HEAR2317"/>
<name>A4G7G1_HERAR</name>
<evidence type="ECO:0000259" key="6">
    <source>
        <dbReference type="PROSITE" id="PS51898"/>
    </source>
</evidence>
<dbReference type="Gene3D" id="1.10.443.10">
    <property type="entry name" value="Intergrase catalytic core"/>
    <property type="match status" value="1"/>
</dbReference>
<proteinExistence type="inferred from homology"/>
<dbReference type="CDD" id="cd01189">
    <property type="entry name" value="INT_ICEBs1_C_like"/>
    <property type="match status" value="1"/>
</dbReference>
<dbReference type="PROSITE" id="PS51900">
    <property type="entry name" value="CB"/>
    <property type="match status" value="1"/>
</dbReference>
<evidence type="ECO:0000256" key="5">
    <source>
        <dbReference type="PROSITE-ProRule" id="PRU01248"/>
    </source>
</evidence>
<dbReference type="InterPro" id="IPR011010">
    <property type="entry name" value="DNA_brk_join_enz"/>
</dbReference>
<dbReference type="InterPro" id="IPR053876">
    <property type="entry name" value="Phage_int_M"/>
</dbReference>
<evidence type="ECO:0000313" key="8">
    <source>
        <dbReference type="EMBL" id="CAL62448.1"/>
    </source>
</evidence>
<dbReference type="PROSITE" id="PS51898">
    <property type="entry name" value="TYR_RECOMBINASE"/>
    <property type="match status" value="1"/>
</dbReference>
<reference evidence="8 9" key="1">
    <citation type="journal article" date="2007" name="PLoS Genet.">
        <title>A tale of two oxidation states: bacterial colonization of arsenic-rich environments.</title>
        <authorList>
            <person name="Muller D."/>
            <person name="Medigue C."/>
            <person name="Koechler S."/>
            <person name="Barbe V."/>
            <person name="Barakat M."/>
            <person name="Talla E."/>
            <person name="Bonnefoy V."/>
            <person name="Krin E."/>
            <person name="Arsene-Ploetze F."/>
            <person name="Carapito C."/>
            <person name="Chandler M."/>
            <person name="Cournoyer B."/>
            <person name="Cruveiller S."/>
            <person name="Dossat C."/>
            <person name="Duval S."/>
            <person name="Heymann M."/>
            <person name="Leize E."/>
            <person name="Lieutaud A."/>
            <person name="Lievremont D."/>
            <person name="Makita Y."/>
            <person name="Mangenot S."/>
            <person name="Nitschke W."/>
            <person name="Ortet P."/>
            <person name="Perdrial N."/>
            <person name="Schoepp B."/>
            <person name="Siguier N."/>
            <person name="Simeonova D.D."/>
            <person name="Rouy Z."/>
            <person name="Segurens B."/>
            <person name="Turlin E."/>
            <person name="Vallenet D."/>
            <person name="Van Dorsselaer A."/>
            <person name="Weiss S."/>
            <person name="Weissenbach J."/>
            <person name="Lett M.C."/>
            <person name="Danchin A."/>
            <person name="Bertin P.N."/>
        </authorList>
    </citation>
    <scope>NUCLEOTIDE SEQUENCE [LARGE SCALE GENOMIC DNA]</scope>
    <source>
        <strain evidence="9">ULPAs1</strain>
    </source>
</reference>
<evidence type="ECO:0000259" key="7">
    <source>
        <dbReference type="PROSITE" id="PS51900"/>
    </source>
</evidence>
<evidence type="ECO:0000256" key="3">
    <source>
        <dbReference type="ARBA" id="ARBA00023125"/>
    </source>
</evidence>
<dbReference type="GO" id="GO:0006310">
    <property type="term" value="P:DNA recombination"/>
    <property type="evidence" value="ECO:0007669"/>
    <property type="project" value="UniProtKB-KW"/>
</dbReference>
<dbReference type="SUPFAM" id="SSF56349">
    <property type="entry name" value="DNA breaking-rejoining enzymes"/>
    <property type="match status" value="1"/>
</dbReference>
<dbReference type="eggNOG" id="COG0582">
    <property type="taxonomic scope" value="Bacteria"/>
</dbReference>
<evidence type="ECO:0000256" key="4">
    <source>
        <dbReference type="ARBA" id="ARBA00023172"/>
    </source>
</evidence>
<feature type="domain" description="Tyr recombinase" evidence="6">
    <location>
        <begin position="180"/>
        <end position="370"/>
    </location>
</feature>
<dbReference type="AlphaFoldDB" id="A4G7G1"/>
<accession>A4G7G1</accession>
<dbReference type="Pfam" id="PF22022">
    <property type="entry name" value="Phage_int_M"/>
    <property type="match status" value="1"/>
</dbReference>
<gene>
    <name evidence="8" type="ordered locus">HEAR2317</name>
</gene>
<protein>
    <submittedName>
        <fullName evidence="8">Integrase</fullName>
    </submittedName>
</protein>